<keyword evidence="3" id="KW-1185">Reference proteome</keyword>
<feature type="region of interest" description="Disordered" evidence="1">
    <location>
        <begin position="57"/>
        <end position="114"/>
    </location>
</feature>
<evidence type="ECO:0000313" key="2">
    <source>
        <dbReference type="EMBL" id="TQD80259.1"/>
    </source>
</evidence>
<name>A0A540L1Q7_MALBA</name>
<reference evidence="2 3" key="1">
    <citation type="journal article" date="2019" name="G3 (Bethesda)">
        <title>Sequencing of a Wild Apple (Malus baccata) Genome Unravels the Differences Between Cultivated and Wild Apple Species Regarding Disease Resistance and Cold Tolerance.</title>
        <authorList>
            <person name="Chen X."/>
        </authorList>
    </citation>
    <scope>NUCLEOTIDE SEQUENCE [LARGE SCALE GENOMIC DNA]</scope>
    <source>
        <strain evidence="3">cv. Shandingzi</strain>
        <tissue evidence="2">Leaves</tissue>
    </source>
</reference>
<dbReference type="EMBL" id="VIEB01000816">
    <property type="protein sequence ID" value="TQD80259.1"/>
    <property type="molecule type" value="Genomic_DNA"/>
</dbReference>
<organism evidence="2 3">
    <name type="scientific">Malus baccata</name>
    <name type="common">Siberian crab apple</name>
    <name type="synonym">Pyrus baccata</name>
    <dbReference type="NCBI Taxonomy" id="106549"/>
    <lineage>
        <taxon>Eukaryota</taxon>
        <taxon>Viridiplantae</taxon>
        <taxon>Streptophyta</taxon>
        <taxon>Embryophyta</taxon>
        <taxon>Tracheophyta</taxon>
        <taxon>Spermatophyta</taxon>
        <taxon>Magnoliopsida</taxon>
        <taxon>eudicotyledons</taxon>
        <taxon>Gunneridae</taxon>
        <taxon>Pentapetalae</taxon>
        <taxon>rosids</taxon>
        <taxon>fabids</taxon>
        <taxon>Rosales</taxon>
        <taxon>Rosaceae</taxon>
        <taxon>Amygdaloideae</taxon>
        <taxon>Maleae</taxon>
        <taxon>Malus</taxon>
    </lineage>
</organism>
<gene>
    <name evidence="2" type="ORF">C1H46_034157</name>
</gene>
<proteinExistence type="predicted"/>
<protein>
    <submittedName>
        <fullName evidence="2">Uncharacterized protein</fullName>
    </submittedName>
</protein>
<accession>A0A540L1Q7</accession>
<sequence length="114" mass="12737">MALIVRRFIVMPKINIVQIPICESYRHRPGNILQITHHDCMHTSRRNISRSIICEDSRRDISQGSGGKINRTTTLKEQNVSDEISSSKTNQNQNDGKQSNGDAKATTKETASTG</sequence>
<dbReference type="AlphaFoldDB" id="A0A540L1Q7"/>
<dbReference type="Proteomes" id="UP000315295">
    <property type="component" value="Unassembled WGS sequence"/>
</dbReference>
<feature type="compositionally biased region" description="Polar residues" evidence="1">
    <location>
        <begin position="70"/>
        <end position="101"/>
    </location>
</feature>
<comment type="caution">
    <text evidence="2">The sequence shown here is derived from an EMBL/GenBank/DDBJ whole genome shotgun (WGS) entry which is preliminary data.</text>
</comment>
<evidence type="ECO:0000256" key="1">
    <source>
        <dbReference type="SAM" id="MobiDB-lite"/>
    </source>
</evidence>
<evidence type="ECO:0000313" key="3">
    <source>
        <dbReference type="Proteomes" id="UP000315295"/>
    </source>
</evidence>